<dbReference type="RefSeq" id="WP_309947725.1">
    <property type="nucleotide sequence ID" value="NZ_JAVDQY010000005.1"/>
</dbReference>
<evidence type="ECO:0000313" key="1">
    <source>
        <dbReference type="EMBL" id="MDR6528463.1"/>
    </source>
</evidence>
<evidence type="ECO:0000313" key="2">
    <source>
        <dbReference type="Proteomes" id="UP001184861"/>
    </source>
</evidence>
<organism evidence="1 2">
    <name type="scientific">Chryseobacterium rhizosphaerae</name>
    <dbReference type="NCBI Taxonomy" id="395937"/>
    <lineage>
        <taxon>Bacteria</taxon>
        <taxon>Pseudomonadati</taxon>
        <taxon>Bacteroidota</taxon>
        <taxon>Flavobacteriia</taxon>
        <taxon>Flavobacteriales</taxon>
        <taxon>Weeksellaceae</taxon>
        <taxon>Chryseobacterium group</taxon>
        <taxon>Chryseobacterium</taxon>
    </lineage>
</organism>
<dbReference type="Proteomes" id="UP001184861">
    <property type="component" value="Unassembled WGS sequence"/>
</dbReference>
<proteinExistence type="predicted"/>
<dbReference type="EMBL" id="JAVDQY010000005">
    <property type="protein sequence ID" value="MDR6528463.1"/>
    <property type="molecule type" value="Genomic_DNA"/>
</dbReference>
<dbReference type="Gene3D" id="2.180.10.10">
    <property type="entry name" value="RHS repeat-associated core"/>
    <property type="match status" value="1"/>
</dbReference>
<comment type="caution">
    <text evidence="1">The sequence shown here is derived from an EMBL/GenBank/DDBJ whole genome shotgun (WGS) entry which is preliminary data.</text>
</comment>
<gene>
    <name evidence="1" type="ORF">J2787_003900</name>
</gene>
<sequence>MGNVRVSSGRSSAGALEITDANDYYLFGMNHLKTENSYFAQDSYKSNKYNGKELQETGMYNYGWREYMPDIAK</sequence>
<dbReference type="AlphaFoldDB" id="A0AAE3YAE2"/>
<protein>
    <submittedName>
        <fullName evidence="1">Uncharacterized protein</fullName>
    </submittedName>
</protein>
<accession>A0AAE3YAE2</accession>
<name>A0AAE3YAE2_9FLAO</name>
<reference evidence="1" key="1">
    <citation type="submission" date="2023-07" db="EMBL/GenBank/DDBJ databases">
        <title>Sorghum-associated microbial communities from plants grown in Nebraska, USA.</title>
        <authorList>
            <person name="Schachtman D."/>
        </authorList>
    </citation>
    <scope>NUCLEOTIDE SEQUENCE</scope>
    <source>
        <strain evidence="1">DS2360</strain>
    </source>
</reference>